<comment type="similarity">
    <text evidence="12">Belongs to the OXA1/ALB3/YidC family. Type 2 subfamily.</text>
</comment>
<name>A0A139PHB1_STROR</name>
<dbReference type="HAMAP" id="MF_01811">
    <property type="entry name" value="YidC_type2"/>
    <property type="match status" value="1"/>
</dbReference>
<evidence type="ECO:0000256" key="4">
    <source>
        <dbReference type="ARBA" id="ARBA00022692"/>
    </source>
</evidence>
<gene>
    <name evidence="12" type="primary">yidC</name>
    <name evidence="14" type="ORF">SORDD21_01789</name>
</gene>
<keyword evidence="4 12" id="KW-0812">Transmembrane</keyword>
<comment type="function">
    <text evidence="12">Required for the insertion and/or proper folding and/or complex formation of integral membrane proteins into the membrane. Involved in integration of membrane proteins that insert both dependently and independently of the Sec translocase complex, as well as at least some lipoproteins.</text>
</comment>
<dbReference type="InterPro" id="IPR001708">
    <property type="entry name" value="YidC/ALB3/OXA1/COX18"/>
</dbReference>
<keyword evidence="10 12" id="KW-0143">Chaperone</keyword>
<dbReference type="PRINTS" id="PR00701">
    <property type="entry name" value="60KDINNERMP"/>
</dbReference>
<feature type="transmembrane region" description="Helical" evidence="12">
    <location>
        <begin position="47"/>
        <end position="73"/>
    </location>
</feature>
<reference evidence="14 15" key="1">
    <citation type="submission" date="2016-01" db="EMBL/GenBank/DDBJ databases">
        <title>Highly variable Streptococcus oralis are common among viridans streptococci isolated from primates.</title>
        <authorList>
            <person name="Denapaite D."/>
            <person name="Rieger M."/>
            <person name="Koendgen S."/>
            <person name="Brueckner R."/>
            <person name="Ochigava I."/>
            <person name="Kappeler P."/>
            <person name="Maetz-Rensing K."/>
            <person name="Leendertz F."/>
            <person name="Hakenbeck R."/>
        </authorList>
    </citation>
    <scope>NUCLEOTIDE SEQUENCE [LARGE SCALE GENOMIC DNA]</scope>
    <source>
        <strain evidence="14 15">DD21</strain>
    </source>
</reference>
<evidence type="ECO:0000256" key="9">
    <source>
        <dbReference type="ARBA" id="ARBA00023139"/>
    </source>
</evidence>
<keyword evidence="9" id="KW-0564">Palmitate</keyword>
<keyword evidence="6 12" id="KW-0653">Protein transport</keyword>
<proteinExistence type="inferred from homology"/>
<dbReference type="InterPro" id="IPR047196">
    <property type="entry name" value="YidC_ALB_C"/>
</dbReference>
<dbReference type="AlphaFoldDB" id="A0A139PHB1"/>
<feature type="domain" description="Membrane insertase YidC/Oxa/ALB C-terminal" evidence="13">
    <location>
        <begin position="55"/>
        <end position="236"/>
    </location>
</feature>
<feature type="transmembrane region" description="Helical" evidence="12">
    <location>
        <begin position="197"/>
        <end position="223"/>
    </location>
</feature>
<keyword evidence="8 12" id="KW-0472">Membrane</keyword>
<evidence type="ECO:0000259" key="13">
    <source>
        <dbReference type="Pfam" id="PF02096"/>
    </source>
</evidence>
<evidence type="ECO:0000313" key="15">
    <source>
        <dbReference type="Proteomes" id="UP000070053"/>
    </source>
</evidence>
<evidence type="ECO:0000256" key="7">
    <source>
        <dbReference type="ARBA" id="ARBA00022989"/>
    </source>
</evidence>
<dbReference type="GO" id="GO:0032977">
    <property type="term" value="F:membrane insertase activity"/>
    <property type="evidence" value="ECO:0007669"/>
    <property type="project" value="InterPro"/>
</dbReference>
<keyword evidence="7 12" id="KW-1133">Transmembrane helix</keyword>
<keyword evidence="3 12" id="KW-1003">Cell membrane</keyword>
<comment type="subcellular location">
    <subcellularLocation>
        <location evidence="1 12">Cell membrane</location>
        <topology evidence="1 12">Multi-pass membrane protein</topology>
    </subcellularLocation>
</comment>
<evidence type="ECO:0000313" key="14">
    <source>
        <dbReference type="EMBL" id="KXT89240.1"/>
    </source>
</evidence>
<dbReference type="GO" id="GO:0005886">
    <property type="term" value="C:plasma membrane"/>
    <property type="evidence" value="ECO:0007669"/>
    <property type="project" value="UniProtKB-SubCell"/>
</dbReference>
<dbReference type="NCBIfam" id="TIGR03592">
    <property type="entry name" value="yidC_oxa1_cterm"/>
    <property type="match status" value="1"/>
</dbReference>
<evidence type="ECO:0000256" key="8">
    <source>
        <dbReference type="ARBA" id="ARBA00023136"/>
    </source>
</evidence>
<dbReference type="PATRIC" id="fig|1303.81.peg.2208"/>
<dbReference type="OrthoDB" id="9780552at2"/>
<sequence>MKKKLKVASLLGGALLLLTACGTSEVTSQSSGVWEKFVYFFAEVIRFLSIGGNIGVGIILFTLLIRTILLPVFQYQMTSSRKMQEIQPLVKEIQAKYPGKDLESRTRMSEEMRALYKEKGVKTSSAFLPLLVQMPVLMALFQALSRVEFLKVGHFLWLDMSATDPTFILPVLAAVFTFFSTWLSNKAMPEKNGGMTAMMYAMPVMIFFFAMYSASGVALYWVVSNAYQVGQTYLLNNPFKIIAAREAEQQAIKDLEKQKRRAFNKAQKKKN</sequence>
<feature type="transmembrane region" description="Helical" evidence="12">
    <location>
        <begin position="126"/>
        <end position="147"/>
    </location>
</feature>
<keyword evidence="2 12" id="KW-0813">Transport</keyword>
<keyword evidence="11 12" id="KW-0449">Lipoprotein</keyword>
<dbReference type="GO" id="GO:0051205">
    <property type="term" value="P:protein insertion into membrane"/>
    <property type="evidence" value="ECO:0007669"/>
    <property type="project" value="TreeGrafter"/>
</dbReference>
<evidence type="ECO:0000256" key="12">
    <source>
        <dbReference type="HAMAP-Rule" id="MF_01811"/>
    </source>
</evidence>
<dbReference type="PROSITE" id="PS51257">
    <property type="entry name" value="PROKAR_LIPOPROTEIN"/>
    <property type="match status" value="1"/>
</dbReference>
<keyword evidence="5 12" id="KW-0732">Signal</keyword>
<dbReference type="Proteomes" id="UP000070053">
    <property type="component" value="Unassembled WGS sequence"/>
</dbReference>
<evidence type="ECO:0000256" key="10">
    <source>
        <dbReference type="ARBA" id="ARBA00023186"/>
    </source>
</evidence>
<dbReference type="Pfam" id="PF02096">
    <property type="entry name" value="60KD_IMP"/>
    <property type="match status" value="1"/>
</dbReference>
<evidence type="ECO:0000256" key="11">
    <source>
        <dbReference type="ARBA" id="ARBA00023288"/>
    </source>
</evidence>
<evidence type="ECO:0000256" key="2">
    <source>
        <dbReference type="ARBA" id="ARBA00022448"/>
    </source>
</evidence>
<accession>A0A139PHB1</accession>
<dbReference type="InterPro" id="IPR023060">
    <property type="entry name" value="YidC/YidC1/YidC2_Firmicutes"/>
</dbReference>
<evidence type="ECO:0000256" key="3">
    <source>
        <dbReference type="ARBA" id="ARBA00022475"/>
    </source>
</evidence>
<evidence type="ECO:0000256" key="1">
    <source>
        <dbReference type="ARBA" id="ARBA00004651"/>
    </source>
</evidence>
<feature type="transmembrane region" description="Helical" evidence="12">
    <location>
        <begin position="167"/>
        <end position="185"/>
    </location>
</feature>
<dbReference type="PANTHER" id="PTHR12428">
    <property type="entry name" value="OXA1"/>
    <property type="match status" value="1"/>
</dbReference>
<evidence type="ECO:0000256" key="5">
    <source>
        <dbReference type="ARBA" id="ARBA00022729"/>
    </source>
</evidence>
<evidence type="ECO:0000256" key="6">
    <source>
        <dbReference type="ARBA" id="ARBA00022927"/>
    </source>
</evidence>
<comment type="caution">
    <text evidence="14">The sequence shown here is derived from an EMBL/GenBank/DDBJ whole genome shotgun (WGS) entry which is preliminary data.</text>
</comment>
<organism evidence="14 15">
    <name type="scientific">Streptococcus oralis</name>
    <dbReference type="NCBI Taxonomy" id="1303"/>
    <lineage>
        <taxon>Bacteria</taxon>
        <taxon>Bacillati</taxon>
        <taxon>Bacillota</taxon>
        <taxon>Bacilli</taxon>
        <taxon>Lactobacillales</taxon>
        <taxon>Streptococcaceae</taxon>
        <taxon>Streptococcus</taxon>
    </lineage>
</organism>
<dbReference type="CDD" id="cd20070">
    <property type="entry name" value="5TM_YidC_Alb3"/>
    <property type="match status" value="1"/>
</dbReference>
<dbReference type="GO" id="GO:0015031">
    <property type="term" value="P:protein transport"/>
    <property type="evidence" value="ECO:0007669"/>
    <property type="project" value="UniProtKB-KW"/>
</dbReference>
<protein>
    <recommendedName>
        <fullName evidence="12">Membrane protein insertase YidC</fullName>
    </recommendedName>
    <alternativeName>
        <fullName evidence="12">Foldase YidC</fullName>
    </alternativeName>
    <alternativeName>
        <fullName evidence="12">Membrane integrase YidC</fullName>
    </alternativeName>
    <alternativeName>
        <fullName evidence="12">Membrane protein YidC</fullName>
    </alternativeName>
</protein>
<dbReference type="InterPro" id="IPR028055">
    <property type="entry name" value="YidC/Oxa/ALB_C"/>
</dbReference>
<dbReference type="EMBL" id="LQZP01000447">
    <property type="protein sequence ID" value="KXT89240.1"/>
    <property type="molecule type" value="Genomic_DNA"/>
</dbReference>
<dbReference type="PANTHER" id="PTHR12428:SF65">
    <property type="entry name" value="CYTOCHROME C OXIDASE ASSEMBLY PROTEIN COX18, MITOCHONDRIAL"/>
    <property type="match status" value="1"/>
</dbReference>